<dbReference type="AlphaFoldDB" id="A0AAP0JNE5"/>
<dbReference type="GO" id="GO:0016757">
    <property type="term" value="F:glycosyltransferase activity"/>
    <property type="evidence" value="ECO:0007669"/>
    <property type="project" value="UniProtKB-KW"/>
</dbReference>
<evidence type="ECO:0000256" key="3">
    <source>
        <dbReference type="RuleBase" id="RU362027"/>
    </source>
</evidence>
<keyword evidence="4" id="KW-1133">Transmembrane helix</keyword>
<evidence type="ECO:0000256" key="2">
    <source>
        <dbReference type="ARBA" id="ARBA00023211"/>
    </source>
</evidence>
<keyword evidence="4" id="KW-0472">Membrane</keyword>
<keyword evidence="6" id="KW-1185">Reference proteome</keyword>
<reference evidence="5 6" key="1">
    <citation type="submission" date="2024-01" db="EMBL/GenBank/DDBJ databases">
        <title>Genome assemblies of Stephania.</title>
        <authorList>
            <person name="Yang L."/>
        </authorList>
    </citation>
    <scope>NUCLEOTIDE SEQUENCE [LARGE SCALE GENOMIC DNA]</scope>
    <source>
        <strain evidence="5">QJT</strain>
        <tissue evidence="5">Leaf</tissue>
    </source>
</reference>
<proteinExistence type="inferred from homology"/>
<accession>A0AAP0JNE5</accession>
<organism evidence="5 6">
    <name type="scientific">Stephania japonica</name>
    <dbReference type="NCBI Taxonomy" id="461633"/>
    <lineage>
        <taxon>Eukaryota</taxon>
        <taxon>Viridiplantae</taxon>
        <taxon>Streptophyta</taxon>
        <taxon>Embryophyta</taxon>
        <taxon>Tracheophyta</taxon>
        <taxon>Spermatophyta</taxon>
        <taxon>Magnoliopsida</taxon>
        <taxon>Ranunculales</taxon>
        <taxon>Menispermaceae</taxon>
        <taxon>Menispermoideae</taxon>
        <taxon>Cissampelideae</taxon>
        <taxon>Stephania</taxon>
    </lineage>
</organism>
<sequence>MVSSRPHVTRIAISPSVFKLHLIITSLLSLSLSLFLLITYNSTSPIITHHIPDIKSSSSSDQSNKTLLVSFNEKSNVVETDQRLIKQSRHSRVLEFLAKELGGKKKKFINVGLVNTHYKKLEDDIYEWEGFGETSVVNFEGVQKERRWEDFFPEWIDEEERWNKPACPNIPMPRHEDYGEFDVVVARFPCTSHVNKVGHQREGIRDVFLLQVNLVVANLVVKNGRKSSNYDDHHDDVKDVYVVFLGSCGPMWEFFRCDDILFKHEEGEHFWIYKPDSKRLKQKVSMPVGTCQIAVAHHQQKDDQDFNYDFSKLANSIDHPKEAYVTVLHSSEAYVCGAIALVQSIIQTKTTKDLVLLADESITNKSRKALSFAGWKIKDITRIRSPYAKEDSYNKWNYSKLRIWQLVEYDKVIFIDSDLIVLENIDKFFRFPQLSARGNDKVLFNSGIMLIEPSKCVFDTLMKKRHALVSYNGGDQGFLNEAFTWWHRWPSRMNYLKIYYENLNHMQREIPKSGVNAPYAIHYLGLKPWVCYKDYDCNWDLLDHRIYASDSAHWRWWRVYDSIPNRLHSFCGLSRKMNARIKWFRGRARAANFSDQHWKIKVNDPRQFQLTN</sequence>
<dbReference type="InterPro" id="IPR029044">
    <property type="entry name" value="Nucleotide-diphossugar_trans"/>
</dbReference>
<evidence type="ECO:0000256" key="1">
    <source>
        <dbReference type="ARBA" id="ARBA00022676"/>
    </source>
</evidence>
<keyword evidence="1" id="KW-0328">Glycosyltransferase</keyword>
<dbReference type="CDD" id="cd02537">
    <property type="entry name" value="GT8_Glycogenin"/>
    <property type="match status" value="1"/>
</dbReference>
<gene>
    <name evidence="5" type="ORF">Sjap_007857</name>
</gene>
<dbReference type="SUPFAM" id="SSF53448">
    <property type="entry name" value="Nucleotide-diphospho-sugar transferases"/>
    <property type="match status" value="1"/>
</dbReference>
<comment type="similarity">
    <text evidence="3">Belongs to the glycosyltransferase 8 family.</text>
</comment>
<keyword evidence="4" id="KW-0812">Transmembrane</keyword>
<dbReference type="InterPro" id="IPR050587">
    <property type="entry name" value="GNT1/Glycosyltrans_8"/>
</dbReference>
<dbReference type="EC" id="2.4.1.-" evidence="3"/>
<evidence type="ECO:0000313" key="5">
    <source>
        <dbReference type="EMBL" id="KAK9137263.1"/>
    </source>
</evidence>
<feature type="transmembrane region" description="Helical" evidence="4">
    <location>
        <begin position="20"/>
        <end position="40"/>
    </location>
</feature>
<protein>
    <recommendedName>
        <fullName evidence="3">Hexosyltransferase</fullName>
        <ecNumber evidence="3">2.4.1.-</ecNumber>
    </recommendedName>
</protein>
<name>A0AAP0JNE5_9MAGN</name>
<dbReference type="EMBL" id="JBBNAE010000003">
    <property type="protein sequence ID" value="KAK9137263.1"/>
    <property type="molecule type" value="Genomic_DNA"/>
</dbReference>
<comment type="caution">
    <text evidence="5">The sequence shown here is derived from an EMBL/GenBank/DDBJ whole genome shotgun (WGS) entry which is preliminary data.</text>
</comment>
<dbReference type="PANTHER" id="PTHR11183">
    <property type="entry name" value="GLYCOGENIN SUBFAMILY MEMBER"/>
    <property type="match status" value="1"/>
</dbReference>
<dbReference type="Gene3D" id="3.90.550.10">
    <property type="entry name" value="Spore Coat Polysaccharide Biosynthesis Protein SpsA, Chain A"/>
    <property type="match status" value="1"/>
</dbReference>
<keyword evidence="1" id="KW-0808">Transferase</keyword>
<evidence type="ECO:0000256" key="4">
    <source>
        <dbReference type="SAM" id="Phobius"/>
    </source>
</evidence>
<keyword evidence="2" id="KW-0464">Manganese</keyword>
<dbReference type="InterPro" id="IPR002495">
    <property type="entry name" value="Glyco_trans_8"/>
</dbReference>
<dbReference type="Pfam" id="PF01501">
    <property type="entry name" value="Glyco_transf_8"/>
    <property type="match status" value="1"/>
</dbReference>
<evidence type="ECO:0000313" key="6">
    <source>
        <dbReference type="Proteomes" id="UP001417504"/>
    </source>
</evidence>
<dbReference type="Proteomes" id="UP001417504">
    <property type="component" value="Unassembled WGS sequence"/>
</dbReference>